<evidence type="ECO:0000256" key="2">
    <source>
        <dbReference type="SAM" id="SignalP"/>
    </source>
</evidence>
<organism evidence="3 4">
    <name type="scientific">Trema orientale</name>
    <name type="common">Charcoal tree</name>
    <name type="synonym">Celtis orientalis</name>
    <dbReference type="NCBI Taxonomy" id="63057"/>
    <lineage>
        <taxon>Eukaryota</taxon>
        <taxon>Viridiplantae</taxon>
        <taxon>Streptophyta</taxon>
        <taxon>Embryophyta</taxon>
        <taxon>Tracheophyta</taxon>
        <taxon>Spermatophyta</taxon>
        <taxon>Magnoliopsida</taxon>
        <taxon>eudicotyledons</taxon>
        <taxon>Gunneridae</taxon>
        <taxon>Pentapetalae</taxon>
        <taxon>rosids</taxon>
        <taxon>fabids</taxon>
        <taxon>Rosales</taxon>
        <taxon>Cannabaceae</taxon>
        <taxon>Trema</taxon>
    </lineage>
</organism>
<dbReference type="FunCoup" id="A0A2P5FLB2">
    <property type="interactions" value="49"/>
</dbReference>
<feature type="compositionally biased region" description="Polar residues" evidence="1">
    <location>
        <begin position="183"/>
        <end position="197"/>
    </location>
</feature>
<evidence type="ECO:0000256" key="1">
    <source>
        <dbReference type="SAM" id="MobiDB-lite"/>
    </source>
</evidence>
<evidence type="ECO:0008006" key="5">
    <source>
        <dbReference type="Google" id="ProtNLM"/>
    </source>
</evidence>
<keyword evidence="4" id="KW-1185">Reference proteome</keyword>
<accession>A0A2P5FLB2</accession>
<evidence type="ECO:0000313" key="3">
    <source>
        <dbReference type="EMBL" id="PON98588.1"/>
    </source>
</evidence>
<proteinExistence type="predicted"/>
<evidence type="ECO:0000313" key="4">
    <source>
        <dbReference type="Proteomes" id="UP000237000"/>
    </source>
</evidence>
<sequence>MAYPSPVLLFIASLLIAMNSVAHAHRILPNHNLPDVTSNNAPQPAVLVPGVLRCFIPPLSCPQDTPFVAGVNVILSCDGGRTAIANAVTDTSGFFIVVDSSSSILFGASNTNSNDCRIISVLPIAGCGVFAPTGVVDDPLGAVKTLTEKLFRNDDSQVVSMAAICNAQSNSDQSKVHHEHAVSSAQSSHYDPSTLHA</sequence>
<dbReference type="EMBL" id="JXTC01000024">
    <property type="protein sequence ID" value="PON98588.1"/>
    <property type="molecule type" value="Genomic_DNA"/>
</dbReference>
<dbReference type="InParanoid" id="A0A2P5FLB2"/>
<reference evidence="4" key="1">
    <citation type="submission" date="2016-06" db="EMBL/GenBank/DDBJ databases">
        <title>Parallel loss of symbiosis genes in relatives of nitrogen-fixing non-legume Parasponia.</title>
        <authorList>
            <person name="Van Velzen R."/>
            <person name="Holmer R."/>
            <person name="Bu F."/>
            <person name="Rutten L."/>
            <person name="Van Zeijl A."/>
            <person name="Liu W."/>
            <person name="Santuari L."/>
            <person name="Cao Q."/>
            <person name="Sharma T."/>
            <person name="Shen D."/>
            <person name="Roswanjaya Y."/>
            <person name="Wardhani T."/>
            <person name="Kalhor M.S."/>
            <person name="Jansen J."/>
            <person name="Van den Hoogen J."/>
            <person name="Gungor B."/>
            <person name="Hartog M."/>
            <person name="Hontelez J."/>
            <person name="Verver J."/>
            <person name="Yang W.-C."/>
            <person name="Schijlen E."/>
            <person name="Repin R."/>
            <person name="Schilthuizen M."/>
            <person name="Schranz E."/>
            <person name="Heidstra R."/>
            <person name="Miyata K."/>
            <person name="Fedorova E."/>
            <person name="Kohlen W."/>
            <person name="Bisseling T."/>
            <person name="Smit S."/>
            <person name="Geurts R."/>
        </authorList>
    </citation>
    <scope>NUCLEOTIDE SEQUENCE [LARGE SCALE GENOMIC DNA]</scope>
    <source>
        <strain evidence="4">cv. RG33-2</strain>
    </source>
</reference>
<feature type="chain" id="PRO_5015185790" description="Pollen Ole e 1 allergen and extensin family protein" evidence="2">
    <location>
        <begin position="25"/>
        <end position="197"/>
    </location>
</feature>
<comment type="caution">
    <text evidence="3">The sequence shown here is derived from an EMBL/GenBank/DDBJ whole genome shotgun (WGS) entry which is preliminary data.</text>
</comment>
<keyword evidence="2" id="KW-0732">Signal</keyword>
<dbReference type="AlphaFoldDB" id="A0A2P5FLB2"/>
<dbReference type="PANTHER" id="PTHR34458:SF11">
    <property type="entry name" value="MD-2-RELATED LIPID-RECOGNITION DOMAIN-CONTAINING PROTEIN"/>
    <property type="match status" value="1"/>
</dbReference>
<dbReference type="InterPro" id="IPR040404">
    <property type="entry name" value="Phylloplanin-like"/>
</dbReference>
<feature type="region of interest" description="Disordered" evidence="1">
    <location>
        <begin position="170"/>
        <end position="197"/>
    </location>
</feature>
<dbReference type="OrthoDB" id="1222677at2759"/>
<dbReference type="PANTHER" id="PTHR34458">
    <property type="entry name" value="POLLEN OLE E 1 ALLERGEN AND EXTENSIN FAMILY PROTEIN-RELATED"/>
    <property type="match status" value="1"/>
</dbReference>
<dbReference type="Proteomes" id="UP000237000">
    <property type="component" value="Unassembled WGS sequence"/>
</dbReference>
<feature type="signal peptide" evidence="2">
    <location>
        <begin position="1"/>
        <end position="24"/>
    </location>
</feature>
<gene>
    <name evidence="3" type="ORF">TorRG33x02_058220</name>
</gene>
<name>A0A2P5FLB2_TREOI</name>
<protein>
    <recommendedName>
        <fullName evidence="5">Pollen Ole e 1 allergen and extensin family protein</fullName>
    </recommendedName>
</protein>